<dbReference type="Proteomes" id="UP000631312">
    <property type="component" value="Unassembled WGS sequence"/>
</dbReference>
<dbReference type="AlphaFoldDB" id="A0A7W7MEY3"/>
<dbReference type="EMBL" id="JACHNC010000001">
    <property type="protein sequence ID" value="MBB4747767.1"/>
    <property type="molecule type" value="Genomic_DNA"/>
</dbReference>
<name>A0A7W7MEY3_9ACTN</name>
<evidence type="ECO:0000313" key="3">
    <source>
        <dbReference type="Proteomes" id="UP000590511"/>
    </source>
</evidence>
<evidence type="ECO:0000313" key="1">
    <source>
        <dbReference type="EMBL" id="GIE45158.1"/>
    </source>
</evidence>
<organism evidence="2 3">
    <name type="scientific">Actinoplanes lobatus</name>
    <dbReference type="NCBI Taxonomy" id="113568"/>
    <lineage>
        <taxon>Bacteria</taxon>
        <taxon>Bacillati</taxon>
        <taxon>Actinomycetota</taxon>
        <taxon>Actinomycetes</taxon>
        <taxon>Micromonosporales</taxon>
        <taxon>Micromonosporaceae</taxon>
        <taxon>Actinoplanes</taxon>
    </lineage>
</organism>
<reference evidence="2 3" key="1">
    <citation type="submission" date="2020-08" db="EMBL/GenBank/DDBJ databases">
        <title>Sequencing the genomes of 1000 actinobacteria strains.</title>
        <authorList>
            <person name="Klenk H.-P."/>
        </authorList>
    </citation>
    <scope>NUCLEOTIDE SEQUENCE [LARGE SCALE GENOMIC DNA]</scope>
    <source>
        <strain evidence="2 3">DSM 43150</strain>
    </source>
</reference>
<reference evidence="1 4" key="2">
    <citation type="submission" date="2021-01" db="EMBL/GenBank/DDBJ databases">
        <title>Whole genome shotgun sequence of Actinoplanes lobatus NBRC 12513.</title>
        <authorList>
            <person name="Komaki H."/>
            <person name="Tamura T."/>
        </authorList>
    </citation>
    <scope>NUCLEOTIDE SEQUENCE [LARGE SCALE GENOMIC DNA]</scope>
    <source>
        <strain evidence="1 4">NBRC 12513</strain>
    </source>
</reference>
<sequence>MITADRLAAYGHRLVSAIHQGNPDTVLDDLARLDRAELVHLVMLLAASVPDADRPGLDDLVRERFAPLRGGRR</sequence>
<gene>
    <name evidence="1" type="ORF">Alo02nite_80560</name>
    <name evidence="2" type="ORF">BJ964_001928</name>
</gene>
<dbReference type="RefSeq" id="WP_188120366.1">
    <property type="nucleotide sequence ID" value="NZ_BOMP01000156.1"/>
</dbReference>
<dbReference type="Proteomes" id="UP000590511">
    <property type="component" value="Unassembled WGS sequence"/>
</dbReference>
<evidence type="ECO:0000313" key="4">
    <source>
        <dbReference type="Proteomes" id="UP000631312"/>
    </source>
</evidence>
<evidence type="ECO:0000313" key="2">
    <source>
        <dbReference type="EMBL" id="MBB4747767.1"/>
    </source>
</evidence>
<protein>
    <submittedName>
        <fullName evidence="2">Uncharacterized protein</fullName>
    </submittedName>
</protein>
<accession>A0A7W7MEY3</accession>
<proteinExistence type="predicted"/>
<dbReference type="EMBL" id="BOMP01000156">
    <property type="protein sequence ID" value="GIE45158.1"/>
    <property type="molecule type" value="Genomic_DNA"/>
</dbReference>
<keyword evidence="4" id="KW-1185">Reference proteome</keyword>
<comment type="caution">
    <text evidence="2">The sequence shown here is derived from an EMBL/GenBank/DDBJ whole genome shotgun (WGS) entry which is preliminary data.</text>
</comment>